<gene>
    <name evidence="1" type="ORF">CBR_g28071</name>
</gene>
<evidence type="ECO:0000313" key="2">
    <source>
        <dbReference type="Proteomes" id="UP000265515"/>
    </source>
</evidence>
<protein>
    <submittedName>
        <fullName evidence="1">Uncharacterized protein</fullName>
    </submittedName>
</protein>
<name>A0A388L966_CHABU</name>
<proteinExistence type="predicted"/>
<comment type="caution">
    <text evidence="1">The sequence shown here is derived from an EMBL/GenBank/DDBJ whole genome shotgun (WGS) entry which is preliminary data.</text>
</comment>
<dbReference type="AlphaFoldDB" id="A0A388L966"/>
<dbReference type="OrthoDB" id="10672405at2759"/>
<accession>A0A388L966</accession>
<keyword evidence="2" id="KW-1185">Reference proteome</keyword>
<organism evidence="1 2">
    <name type="scientific">Chara braunii</name>
    <name type="common">Braun's stonewort</name>
    <dbReference type="NCBI Taxonomy" id="69332"/>
    <lineage>
        <taxon>Eukaryota</taxon>
        <taxon>Viridiplantae</taxon>
        <taxon>Streptophyta</taxon>
        <taxon>Charophyceae</taxon>
        <taxon>Charales</taxon>
        <taxon>Characeae</taxon>
        <taxon>Chara</taxon>
    </lineage>
</organism>
<evidence type="ECO:0000313" key="1">
    <source>
        <dbReference type="EMBL" id="GBG78847.1"/>
    </source>
</evidence>
<sequence length="413" mass="42295">MASNMVEEECGDVFGTVRGRARDEVGTFGQAADNDVDAIMPTVGLGEAAHEVHGDGLPPDGGDDGVVSADGEVLPVEVRAPDCEGVNHGEEFLLVGGVIHLRGKELLACEGGRVFARWSLGVSGRVLDGGGLGGVPGEMLGQYGSDGEVGGVSGDIEMASGVDDLEDRGRGDGLLDGDNMAEVFDARSGKRTFAELGVEFLLSEDREDLTEMLKVGLEGGAEDKDVIKVDDDTDFEEVAEDVVHGGLEGSGGIGGVRDAPDEGGGGGNGTMVGIEGLVDMAVEVVGVEEVGGGVLLEAAVEVGVVCTMEVGVVCTVGVGVVCVVVTTVMGGVVPSSVVTRSHKDDTLAFMLSREAVTELSAWRMAERSGVAVFAGGCSPKRLRAMLSTESVRMSDMLMEDAAMSGEEGVEDVA</sequence>
<dbReference type="Gramene" id="GBG78847">
    <property type="protein sequence ID" value="GBG78847"/>
    <property type="gene ID" value="CBR_g28071"/>
</dbReference>
<reference evidence="1 2" key="1">
    <citation type="journal article" date="2018" name="Cell">
        <title>The Chara Genome: Secondary Complexity and Implications for Plant Terrestrialization.</title>
        <authorList>
            <person name="Nishiyama T."/>
            <person name="Sakayama H."/>
            <person name="Vries J.D."/>
            <person name="Buschmann H."/>
            <person name="Saint-Marcoux D."/>
            <person name="Ullrich K.K."/>
            <person name="Haas F.B."/>
            <person name="Vanderstraeten L."/>
            <person name="Becker D."/>
            <person name="Lang D."/>
            <person name="Vosolsobe S."/>
            <person name="Rombauts S."/>
            <person name="Wilhelmsson P.K.I."/>
            <person name="Janitza P."/>
            <person name="Kern R."/>
            <person name="Heyl A."/>
            <person name="Rumpler F."/>
            <person name="Villalobos L.I.A.C."/>
            <person name="Clay J.M."/>
            <person name="Skokan R."/>
            <person name="Toyoda A."/>
            <person name="Suzuki Y."/>
            <person name="Kagoshima H."/>
            <person name="Schijlen E."/>
            <person name="Tajeshwar N."/>
            <person name="Catarino B."/>
            <person name="Hetherington A.J."/>
            <person name="Saltykova A."/>
            <person name="Bonnot C."/>
            <person name="Breuninger H."/>
            <person name="Symeonidi A."/>
            <person name="Radhakrishnan G.V."/>
            <person name="Van Nieuwerburgh F."/>
            <person name="Deforce D."/>
            <person name="Chang C."/>
            <person name="Karol K.G."/>
            <person name="Hedrich R."/>
            <person name="Ulvskov P."/>
            <person name="Glockner G."/>
            <person name="Delwiche C.F."/>
            <person name="Petrasek J."/>
            <person name="Van de Peer Y."/>
            <person name="Friml J."/>
            <person name="Beilby M."/>
            <person name="Dolan L."/>
            <person name="Kohara Y."/>
            <person name="Sugano S."/>
            <person name="Fujiyama A."/>
            <person name="Delaux P.-M."/>
            <person name="Quint M."/>
            <person name="TheiBen G."/>
            <person name="Hagemann M."/>
            <person name="Harholt J."/>
            <person name="Dunand C."/>
            <person name="Zachgo S."/>
            <person name="Langdale J."/>
            <person name="Maumus F."/>
            <person name="Straeten D.V.D."/>
            <person name="Gould S.B."/>
            <person name="Rensing S.A."/>
        </authorList>
    </citation>
    <scope>NUCLEOTIDE SEQUENCE [LARGE SCALE GENOMIC DNA]</scope>
    <source>
        <strain evidence="1 2">S276</strain>
    </source>
</reference>
<dbReference type="EMBL" id="BFEA01000305">
    <property type="protein sequence ID" value="GBG78847.1"/>
    <property type="molecule type" value="Genomic_DNA"/>
</dbReference>
<dbReference type="Proteomes" id="UP000265515">
    <property type="component" value="Unassembled WGS sequence"/>
</dbReference>